<feature type="compositionally biased region" description="Basic residues" evidence="1">
    <location>
        <begin position="222"/>
        <end position="240"/>
    </location>
</feature>
<comment type="caution">
    <text evidence="2">The sequence shown here is derived from an EMBL/GenBank/DDBJ whole genome shotgun (WGS) entry which is preliminary data.</text>
</comment>
<feature type="region of interest" description="Disordered" evidence="1">
    <location>
        <begin position="1"/>
        <end position="42"/>
    </location>
</feature>
<feature type="region of interest" description="Disordered" evidence="1">
    <location>
        <begin position="141"/>
        <end position="164"/>
    </location>
</feature>
<reference evidence="2" key="1">
    <citation type="journal article" date="2023" name="Mol. Phylogenet. Evol.">
        <title>Genome-scale phylogeny and comparative genomics of the fungal order Sordariales.</title>
        <authorList>
            <person name="Hensen N."/>
            <person name="Bonometti L."/>
            <person name="Westerberg I."/>
            <person name="Brannstrom I.O."/>
            <person name="Guillou S."/>
            <person name="Cros-Aarteil S."/>
            <person name="Calhoun S."/>
            <person name="Haridas S."/>
            <person name="Kuo A."/>
            <person name="Mondo S."/>
            <person name="Pangilinan J."/>
            <person name="Riley R."/>
            <person name="LaButti K."/>
            <person name="Andreopoulos B."/>
            <person name="Lipzen A."/>
            <person name="Chen C."/>
            <person name="Yan M."/>
            <person name="Daum C."/>
            <person name="Ng V."/>
            <person name="Clum A."/>
            <person name="Steindorff A."/>
            <person name="Ohm R.A."/>
            <person name="Martin F."/>
            <person name="Silar P."/>
            <person name="Natvig D.O."/>
            <person name="Lalanne C."/>
            <person name="Gautier V."/>
            <person name="Ament-Velasquez S.L."/>
            <person name="Kruys A."/>
            <person name="Hutchinson M.I."/>
            <person name="Powell A.J."/>
            <person name="Barry K."/>
            <person name="Miller A.N."/>
            <person name="Grigoriev I.V."/>
            <person name="Debuchy R."/>
            <person name="Gladieux P."/>
            <person name="Hiltunen Thoren M."/>
            <person name="Johannesson H."/>
        </authorList>
    </citation>
    <scope>NUCLEOTIDE SEQUENCE</scope>
    <source>
        <strain evidence="2">PSN293</strain>
    </source>
</reference>
<feature type="compositionally biased region" description="Low complexity" evidence="1">
    <location>
        <begin position="249"/>
        <end position="271"/>
    </location>
</feature>
<name>A0AAN6YIH7_9PEZI</name>
<gene>
    <name evidence="2" type="ORF">QBC37DRAFT_198254</name>
</gene>
<proteinExistence type="predicted"/>
<reference evidence="2" key="2">
    <citation type="submission" date="2023-05" db="EMBL/GenBank/DDBJ databases">
        <authorList>
            <consortium name="Lawrence Berkeley National Laboratory"/>
            <person name="Steindorff A."/>
            <person name="Hensen N."/>
            <person name="Bonometti L."/>
            <person name="Westerberg I."/>
            <person name="Brannstrom I.O."/>
            <person name="Guillou S."/>
            <person name="Cros-Aarteil S."/>
            <person name="Calhoun S."/>
            <person name="Haridas S."/>
            <person name="Kuo A."/>
            <person name="Mondo S."/>
            <person name="Pangilinan J."/>
            <person name="Riley R."/>
            <person name="Labutti K."/>
            <person name="Andreopoulos B."/>
            <person name="Lipzen A."/>
            <person name="Chen C."/>
            <person name="Yanf M."/>
            <person name="Daum C."/>
            <person name="Ng V."/>
            <person name="Clum A."/>
            <person name="Ohm R."/>
            <person name="Martin F."/>
            <person name="Silar P."/>
            <person name="Natvig D."/>
            <person name="Lalanne C."/>
            <person name="Gautier V."/>
            <person name="Ament-Velasquez S.L."/>
            <person name="Kruys A."/>
            <person name="Hutchinson M.I."/>
            <person name="Powell A.J."/>
            <person name="Barry K."/>
            <person name="Miller A.N."/>
            <person name="Grigoriev I.V."/>
            <person name="Debuchy R."/>
            <person name="Gladieux P."/>
            <person name="Thoren M.H."/>
            <person name="Johannesson H."/>
        </authorList>
    </citation>
    <scope>NUCLEOTIDE SEQUENCE</scope>
    <source>
        <strain evidence="2">PSN293</strain>
    </source>
</reference>
<feature type="compositionally biased region" description="Polar residues" evidence="1">
    <location>
        <begin position="183"/>
        <end position="192"/>
    </location>
</feature>
<feature type="compositionally biased region" description="Low complexity" evidence="1">
    <location>
        <begin position="144"/>
        <end position="164"/>
    </location>
</feature>
<sequence length="406" mass="45325">MTKRALEAASPSPAPERPTLKKNDRSHEENQERAYIAASRRADRSLEARVQSARMASEIHKKRTGKGLKITEEIVLREEMYEEEDDEFPRHMRAYAGQLQATGADMNSRVNAYVTSQLAVANLARYQEVDRQFHEIYGSVPSHAQGAQPGQFQGAQPGQFQGAQPGQFQADFQHMYAYHPQDPGQQPQSFQFSGHPLNRERTQSVPNALAPPSSSYPTYGTYHRRPSHGRLPSQRRRSSTRHSSFDAETSTTDSITPGSITSTTTPITSFSGEEEREKEFSSLPVDPSLTISTLPDEHTTSSFTSDLSSETKALFGAYNGVDHRLMVHLNTGELIGSDNYYAEPHDSPFHTFTQIPETVSKQEVPPNSFNIQEYQPQDSRIASLAQAESGTPNVDFAEWITDTPNF</sequence>
<dbReference type="EMBL" id="MU858053">
    <property type="protein sequence ID" value="KAK4218330.1"/>
    <property type="molecule type" value="Genomic_DNA"/>
</dbReference>
<evidence type="ECO:0000256" key="1">
    <source>
        <dbReference type="SAM" id="MobiDB-lite"/>
    </source>
</evidence>
<accession>A0AAN6YIH7</accession>
<feature type="region of interest" description="Disordered" evidence="1">
    <location>
        <begin position="178"/>
        <end position="306"/>
    </location>
</feature>
<evidence type="ECO:0000313" key="2">
    <source>
        <dbReference type="EMBL" id="KAK4218330.1"/>
    </source>
</evidence>
<dbReference type="AlphaFoldDB" id="A0AAN6YIH7"/>
<feature type="compositionally biased region" description="Basic and acidic residues" evidence="1">
    <location>
        <begin position="18"/>
        <end position="32"/>
    </location>
</feature>
<keyword evidence="3" id="KW-1185">Reference proteome</keyword>
<organism evidence="2 3">
    <name type="scientific">Rhypophila decipiens</name>
    <dbReference type="NCBI Taxonomy" id="261697"/>
    <lineage>
        <taxon>Eukaryota</taxon>
        <taxon>Fungi</taxon>
        <taxon>Dikarya</taxon>
        <taxon>Ascomycota</taxon>
        <taxon>Pezizomycotina</taxon>
        <taxon>Sordariomycetes</taxon>
        <taxon>Sordariomycetidae</taxon>
        <taxon>Sordariales</taxon>
        <taxon>Naviculisporaceae</taxon>
        <taxon>Rhypophila</taxon>
    </lineage>
</organism>
<protein>
    <submittedName>
        <fullName evidence="2">Uncharacterized protein</fullName>
    </submittedName>
</protein>
<dbReference type="Proteomes" id="UP001301769">
    <property type="component" value="Unassembled WGS sequence"/>
</dbReference>
<evidence type="ECO:0000313" key="3">
    <source>
        <dbReference type="Proteomes" id="UP001301769"/>
    </source>
</evidence>